<proteinExistence type="inferred from homology"/>
<keyword evidence="4" id="KW-1185">Reference proteome</keyword>
<dbReference type="GO" id="GO:0032039">
    <property type="term" value="C:integrator complex"/>
    <property type="evidence" value="ECO:0007669"/>
    <property type="project" value="InterPro"/>
</dbReference>
<evidence type="ECO:0000256" key="3">
    <source>
        <dbReference type="ARBA" id="ARBA00023242"/>
    </source>
</evidence>
<evidence type="ECO:0000256" key="1">
    <source>
        <dbReference type="ARBA" id="ARBA00004123"/>
    </source>
</evidence>
<dbReference type="InterPro" id="IPR026236">
    <property type="entry name" value="Int2_metazoa"/>
</dbReference>
<dbReference type="RefSeq" id="XP_011497613.1">
    <property type="nucleotide sequence ID" value="XM_011499311.1"/>
</dbReference>
<dbReference type="GO" id="GO:0034472">
    <property type="term" value="P:snRNA 3'-end processing"/>
    <property type="evidence" value="ECO:0007669"/>
    <property type="project" value="TreeGrafter"/>
</dbReference>
<evidence type="ECO:0000313" key="4">
    <source>
        <dbReference type="Proteomes" id="UP000695007"/>
    </source>
</evidence>
<dbReference type="GeneID" id="105361985"/>
<organism evidence="4 5">
    <name type="scientific">Ceratosolen solmsi marchali</name>
    <dbReference type="NCBI Taxonomy" id="326594"/>
    <lineage>
        <taxon>Eukaryota</taxon>
        <taxon>Metazoa</taxon>
        <taxon>Ecdysozoa</taxon>
        <taxon>Arthropoda</taxon>
        <taxon>Hexapoda</taxon>
        <taxon>Insecta</taxon>
        <taxon>Pterygota</taxon>
        <taxon>Neoptera</taxon>
        <taxon>Endopterygota</taxon>
        <taxon>Hymenoptera</taxon>
        <taxon>Apocrita</taxon>
        <taxon>Proctotrupomorpha</taxon>
        <taxon>Chalcidoidea</taxon>
        <taxon>Agaonidae</taxon>
        <taxon>Agaoninae</taxon>
        <taxon>Ceratosolen</taxon>
    </lineage>
</organism>
<dbReference type="KEGG" id="csol:105361985"/>
<comment type="similarity">
    <text evidence="2">Belongs to the Integrator subunit 2 family.</text>
</comment>
<dbReference type="CTD" id="57508"/>
<dbReference type="AlphaFoldDB" id="A0AAJ6YGG2"/>
<evidence type="ECO:0000256" key="2">
    <source>
        <dbReference type="ARBA" id="ARBA00006705"/>
    </source>
</evidence>
<reference evidence="5" key="1">
    <citation type="submission" date="2025-08" db="UniProtKB">
        <authorList>
            <consortium name="RefSeq"/>
        </authorList>
    </citation>
    <scope>IDENTIFICATION</scope>
</reference>
<dbReference type="PRINTS" id="PR02105">
    <property type="entry name" value="INTSUBUNIT2"/>
</dbReference>
<dbReference type="Pfam" id="PF14750">
    <property type="entry name" value="INTS2"/>
    <property type="match status" value="1"/>
</dbReference>
<evidence type="ECO:0000313" key="5">
    <source>
        <dbReference type="RefSeq" id="XP_011497613.1"/>
    </source>
</evidence>
<sequence length="1121" mass="125788">MNTGGKMQNTPPVSPRVFAAIQTVNTRELAQCTEREVRPILPCLVRMSLIAPLDTTNECIEARKEILTILSGIESVNSMVALLSIDFHSLEIDVRREQQLRQKKGNVQADSILAQSLQSALILEFERSDANRRIRLVLSEILFIASQIQELQKNQEFQIKQSDLFDSVVYMEEISYIICIALAELPDLLSIPNISETLLHIKHGPEIICWIIANNPDCFMEVCSFLIANGERQEESALSSIRTQTLTMLCQMNPSQALVIRAKCIELCRMPALAITLSLENDGIHDSMAESDIVAFVSGLLLGNDVQVRAWIAMFIRNGQKRKWESHTALQALRDELLRRLQAITAHSSDGQLAECRVVQASALLRLYCALRGIGGIKYQDEEVTMIVKLLTSHPPPSPAGVRFVSLGLCMLIACPSLIGHHSLEKPSIEWVQWLVREEAYFESASGVSASFGEMLLLMAIHFHSNQLSAICELVCATLGMKIPIRPNNLTRMKQIFMQEIFTEQVVTSHAVKVPVTANLNANIPGFLPVHCIHQLLKSRAFAKHKVPIKNWIYRQISDSVPPLHPVLPALVEVYVNSILVTNNKAVEHTNKPITEDEIRRVFQNSVFGANFDLKRKGGGRFVDSEIECKKVVDVPRPSLTSQLLLLYYLLLYEDVRLANMHSFISQGRKVKSYSTEFLSELPIKYLLQQVQRDQMSYAGLFSPLLRLLATHFPHLSLVDDWLDDEAINVDTGARNHETIVINESTIKEAFDHIQNCPSKTGMLLRQLMSMKPTDIWPYAKTIVQYFKKILDERIPRYIQELYQQVWLRLNTVLPRCLWVLSINALFIENSAVATVFLTQENIVLDPLQVLRCDMRVFRCAPVLSVILRILQATLAASRSQLSRHMQDRPLTEKIGQLTSEVEREELKTALIAGQESAAVQILLEACLETEEDRTIAGQMWSLREIRSVVCSYLHQVFIADPSLAKLVHFQGYPRELIPVTVAGIPSMHICLDWIPELMAQPELDKQVFAVDLASHLAVQYALPKALCVCRLAINTLGTLLGALPSKDRVSLFMPILSALTRIGFAFPPLVDGAIDLLVQLGRVSSAQAALGDESAEILCQEVNATFSCLLQKAVLQSSVY</sequence>
<accession>A0AAJ6YGG2</accession>
<gene>
    <name evidence="5" type="primary">LOC105361985</name>
</gene>
<dbReference type="PANTHER" id="PTHR28608:SF1">
    <property type="entry name" value="INTEGRATOR COMPLEX SUBUNIT 2"/>
    <property type="match status" value="1"/>
</dbReference>
<comment type="subcellular location">
    <subcellularLocation>
        <location evidence="1">Nucleus</location>
    </subcellularLocation>
</comment>
<dbReference type="InterPro" id="IPR029321">
    <property type="entry name" value="INTS2"/>
</dbReference>
<keyword evidence="3" id="KW-0539">Nucleus</keyword>
<protein>
    <submittedName>
        <fullName evidence="5">Integrator complex subunit 2</fullName>
    </submittedName>
</protein>
<dbReference type="Proteomes" id="UP000695007">
    <property type="component" value="Unplaced"/>
</dbReference>
<name>A0AAJ6YGG2_9HYME</name>
<dbReference type="PANTHER" id="PTHR28608">
    <property type="entry name" value="INTEGRATOR COMPLEX SUBUNIT 2"/>
    <property type="match status" value="1"/>
</dbReference>